<dbReference type="InterPro" id="IPR032859">
    <property type="entry name" value="KH_dom-like"/>
</dbReference>
<dbReference type="Proteomes" id="UP000236151">
    <property type="component" value="Unassembled WGS sequence"/>
</dbReference>
<evidence type="ECO:0000256" key="3">
    <source>
        <dbReference type="ARBA" id="ARBA00022517"/>
    </source>
</evidence>
<feature type="binding site" evidence="9">
    <location>
        <begin position="184"/>
        <end position="191"/>
    </location>
    <ligand>
        <name>GTP</name>
        <dbReference type="ChEBI" id="CHEBI:37565"/>
        <label>2</label>
    </ligand>
</feature>
<evidence type="ECO:0000256" key="2">
    <source>
        <dbReference type="ARBA" id="ARBA00020953"/>
    </source>
</evidence>
<dbReference type="InterPro" id="IPR016484">
    <property type="entry name" value="GTPase_Der"/>
</dbReference>
<evidence type="ECO:0000256" key="1">
    <source>
        <dbReference type="ARBA" id="ARBA00008279"/>
    </source>
</evidence>
<feature type="binding site" evidence="9">
    <location>
        <begin position="120"/>
        <end position="123"/>
    </location>
    <ligand>
        <name>GTP</name>
        <dbReference type="ChEBI" id="CHEBI:37565"/>
        <label>1</label>
    </ligand>
</feature>
<dbReference type="Pfam" id="PF01926">
    <property type="entry name" value="MMR_HSR1"/>
    <property type="match status" value="2"/>
</dbReference>
<dbReference type="Gene3D" id="3.40.50.300">
    <property type="entry name" value="P-loop containing nucleotide triphosphate hydrolases"/>
    <property type="match status" value="2"/>
</dbReference>
<dbReference type="NCBIfam" id="TIGR03594">
    <property type="entry name" value="GTPase_EngA"/>
    <property type="match status" value="1"/>
</dbReference>
<feature type="binding site" evidence="9">
    <location>
        <begin position="10"/>
        <end position="17"/>
    </location>
    <ligand>
        <name>GTP</name>
        <dbReference type="ChEBI" id="CHEBI:37565"/>
        <label>1</label>
    </ligand>
</feature>
<dbReference type="InterPro" id="IPR031166">
    <property type="entry name" value="G_ENGA"/>
</dbReference>
<gene>
    <name evidence="9" type="primary">der</name>
    <name evidence="13" type="ORF">CDQ84_02635</name>
</gene>
<dbReference type="CDD" id="cd01894">
    <property type="entry name" value="EngA1"/>
    <property type="match status" value="1"/>
</dbReference>
<dbReference type="KEGG" id="cthd:CDO33_05660"/>
<evidence type="ECO:0000259" key="12">
    <source>
        <dbReference type="PROSITE" id="PS51712"/>
    </source>
</evidence>
<dbReference type="OrthoDB" id="9805918at2"/>
<dbReference type="GO" id="GO:0005525">
    <property type="term" value="F:GTP binding"/>
    <property type="evidence" value="ECO:0007669"/>
    <property type="project" value="UniProtKB-UniRule"/>
</dbReference>
<evidence type="ECO:0000256" key="6">
    <source>
        <dbReference type="ARBA" id="ARBA00023134"/>
    </source>
</evidence>
<feature type="binding site" evidence="9">
    <location>
        <begin position="57"/>
        <end position="61"/>
    </location>
    <ligand>
        <name>GTP</name>
        <dbReference type="ChEBI" id="CHEBI:37565"/>
        <label>1</label>
    </ligand>
</feature>
<dbReference type="HAMAP" id="MF_00195">
    <property type="entry name" value="GTPase_Der"/>
    <property type="match status" value="1"/>
</dbReference>
<feature type="domain" description="EngA-type G" evidence="12">
    <location>
        <begin position="178"/>
        <end position="353"/>
    </location>
</feature>
<dbReference type="PROSITE" id="PS51712">
    <property type="entry name" value="G_ENGA"/>
    <property type="match status" value="2"/>
</dbReference>
<feature type="binding site" evidence="9">
    <location>
        <begin position="296"/>
        <end position="299"/>
    </location>
    <ligand>
        <name>GTP</name>
        <dbReference type="ChEBI" id="CHEBI:37565"/>
        <label>2</label>
    </ligand>
</feature>
<dbReference type="FunFam" id="3.30.300.20:FF:000004">
    <property type="entry name" value="GTPase Der"/>
    <property type="match status" value="1"/>
</dbReference>
<dbReference type="Gene3D" id="3.30.300.20">
    <property type="match status" value="1"/>
</dbReference>
<dbReference type="CDD" id="cd01895">
    <property type="entry name" value="EngA2"/>
    <property type="match status" value="1"/>
</dbReference>
<feature type="binding site" evidence="9">
    <location>
        <begin position="231"/>
        <end position="235"/>
    </location>
    <ligand>
        <name>GTP</name>
        <dbReference type="ChEBI" id="CHEBI:37565"/>
        <label>2</label>
    </ligand>
</feature>
<dbReference type="PRINTS" id="PR00326">
    <property type="entry name" value="GTP1OBG"/>
</dbReference>
<dbReference type="AlphaFoldDB" id="A0A2K2F6M2"/>
<evidence type="ECO:0000256" key="7">
    <source>
        <dbReference type="ARBA" id="ARBA00032345"/>
    </source>
</evidence>
<dbReference type="GO" id="GO:0042254">
    <property type="term" value="P:ribosome biogenesis"/>
    <property type="evidence" value="ECO:0007669"/>
    <property type="project" value="UniProtKB-KW"/>
</dbReference>
<evidence type="ECO:0000256" key="9">
    <source>
        <dbReference type="HAMAP-Rule" id="MF_00195"/>
    </source>
</evidence>
<dbReference type="Pfam" id="PF14714">
    <property type="entry name" value="KH_dom-like"/>
    <property type="match status" value="1"/>
</dbReference>
<comment type="subunit">
    <text evidence="9">Associates with the 50S ribosomal subunit.</text>
</comment>
<keyword evidence="4 11" id="KW-0677">Repeat</keyword>
<accession>A0A2K2F6M2</accession>
<dbReference type="PANTHER" id="PTHR43834">
    <property type="entry name" value="GTPASE DER"/>
    <property type="match status" value="1"/>
</dbReference>
<dbReference type="SUPFAM" id="SSF52540">
    <property type="entry name" value="P-loop containing nucleoside triphosphate hydrolases"/>
    <property type="match status" value="2"/>
</dbReference>
<evidence type="ECO:0000256" key="11">
    <source>
        <dbReference type="RuleBase" id="RU004481"/>
    </source>
</evidence>
<proteinExistence type="inferred from homology"/>
<keyword evidence="6 9" id="KW-0342">GTP-binding</keyword>
<dbReference type="FunFam" id="3.40.50.300:FF:000057">
    <property type="entry name" value="GTPase Der"/>
    <property type="match status" value="1"/>
</dbReference>
<dbReference type="InterPro" id="IPR005225">
    <property type="entry name" value="Small_GTP-bd"/>
</dbReference>
<evidence type="ECO:0000256" key="10">
    <source>
        <dbReference type="PROSITE-ProRule" id="PRU01049"/>
    </source>
</evidence>
<dbReference type="NCBIfam" id="TIGR00231">
    <property type="entry name" value="small_GTP"/>
    <property type="match status" value="2"/>
</dbReference>
<keyword evidence="14" id="KW-1185">Reference proteome</keyword>
<dbReference type="InterPro" id="IPR006073">
    <property type="entry name" value="GTP-bd"/>
</dbReference>
<reference evidence="13 14" key="1">
    <citation type="submission" date="2017-06" db="EMBL/GenBank/DDBJ databases">
        <title>Investigating the central metabolism of Clostridium thermosuccinogenes.</title>
        <authorList>
            <person name="Koendjbiharie J.G."/>
            <person name="van Kranenburg R."/>
        </authorList>
    </citation>
    <scope>NUCLEOTIDE SEQUENCE [LARGE SCALE GENOMIC DNA]</scope>
    <source>
        <strain evidence="13 14">DSM 5806</strain>
    </source>
</reference>
<dbReference type="GO" id="GO:0043022">
    <property type="term" value="F:ribosome binding"/>
    <property type="evidence" value="ECO:0007669"/>
    <property type="project" value="TreeGrafter"/>
</dbReference>
<comment type="function">
    <text evidence="8 9 11">GTPase that plays an essential role in the late steps of ribosome biogenesis.</text>
</comment>
<comment type="similarity">
    <text evidence="1 9 10 11">Belongs to the TRAFAC class TrmE-Era-EngA-EngB-Septin-like GTPase superfamily. EngA (Der) GTPase family.</text>
</comment>
<evidence type="ECO:0000256" key="4">
    <source>
        <dbReference type="ARBA" id="ARBA00022737"/>
    </source>
</evidence>
<name>A0A2K2F6M2_9CLOT</name>
<dbReference type="InterPro" id="IPR027417">
    <property type="entry name" value="P-loop_NTPase"/>
</dbReference>
<dbReference type="RefSeq" id="WP_103080271.1">
    <property type="nucleotide sequence ID" value="NZ_CP021850.1"/>
</dbReference>
<evidence type="ECO:0000313" key="14">
    <source>
        <dbReference type="Proteomes" id="UP000236151"/>
    </source>
</evidence>
<dbReference type="PANTHER" id="PTHR43834:SF6">
    <property type="entry name" value="GTPASE DER"/>
    <property type="match status" value="1"/>
</dbReference>
<evidence type="ECO:0000313" key="13">
    <source>
        <dbReference type="EMBL" id="PNU01142.1"/>
    </source>
</evidence>
<organism evidence="13 14">
    <name type="scientific">Clostridium thermosuccinogenes</name>
    <dbReference type="NCBI Taxonomy" id="84032"/>
    <lineage>
        <taxon>Bacteria</taxon>
        <taxon>Bacillati</taxon>
        <taxon>Bacillota</taxon>
        <taxon>Clostridia</taxon>
        <taxon>Eubacteriales</taxon>
        <taxon>Clostridiaceae</taxon>
        <taxon>Clostridium</taxon>
    </lineage>
</organism>
<protein>
    <recommendedName>
        <fullName evidence="2 9">GTPase Der</fullName>
    </recommendedName>
    <alternativeName>
        <fullName evidence="7 9">GTP-binding protein EngA</fullName>
    </alternativeName>
</protein>
<keyword evidence="3 9" id="KW-0690">Ribosome biogenesis</keyword>
<dbReference type="PIRSF" id="PIRSF006485">
    <property type="entry name" value="GTP-binding_EngA"/>
    <property type="match status" value="1"/>
</dbReference>
<keyword evidence="5 9" id="KW-0547">Nucleotide-binding</keyword>
<sequence length="440" mass="49535">MAKPVVAIVGRPNVGKSTFFNYVTGKRISIVEDTPGVTRDRIYAEAEWRDRKFTLIDTGGIEPYSEDIIMQQMKRQAEIAIETADVILFMVDVKDGLTAADKEVATLLRKTRKPVILAVNKVDRIGEPPPEVYEFYNLGIGDVMPISSIHGLGMGDLLDEIYKHFPEDKEEDYDEDVIKVAVVGKPNAGKSSLVNSILGENRVIVSDIPGTTRDAIDTYVEKGEDKFVFIDTAGLRKKSKIVENIERYSTIRSWSAIERADVCLIMIDAVDGVTEQDTKIAGYAHEQGKASIIVINKWDLIEKETGTLEEYRKVVYEKLGFMTYAPVIFISAKTGQRVHKLYDLIKYVAGQAAFRISTGMLNDLVNEAIAIVQPPSDKGRRLKIYYMTQAGVKPPTFIIFVNDAELLHYSYVRYLENQLRKSFGFEGTPIRFIHKEKGKE</sequence>
<comment type="caution">
    <text evidence="13">The sequence shown here is derived from an EMBL/GenBank/DDBJ whole genome shotgun (WGS) entry which is preliminary data.</text>
</comment>
<dbReference type="InterPro" id="IPR015946">
    <property type="entry name" value="KH_dom-like_a/b"/>
</dbReference>
<evidence type="ECO:0000256" key="8">
    <source>
        <dbReference type="ARBA" id="ARBA00053470"/>
    </source>
</evidence>
<dbReference type="FunFam" id="3.40.50.300:FF:000040">
    <property type="entry name" value="GTPase Der"/>
    <property type="match status" value="1"/>
</dbReference>
<evidence type="ECO:0000256" key="5">
    <source>
        <dbReference type="ARBA" id="ARBA00022741"/>
    </source>
</evidence>
<dbReference type="EMBL" id="NIOJ01000004">
    <property type="protein sequence ID" value="PNU01142.1"/>
    <property type="molecule type" value="Genomic_DNA"/>
</dbReference>
<feature type="domain" description="EngA-type G" evidence="12">
    <location>
        <begin position="4"/>
        <end position="169"/>
    </location>
</feature>